<dbReference type="InterPro" id="IPR000691">
    <property type="entry name" value="Prot_inh_I16_SSI"/>
</dbReference>
<keyword evidence="6 8" id="KW-0722">Serine protease inhibitor</keyword>
<dbReference type="AlphaFoldDB" id="A0A1I1GN06"/>
<feature type="domain" description="Subtilisin inhibitor" evidence="11">
    <location>
        <begin position="78"/>
        <end position="135"/>
    </location>
</feature>
<keyword evidence="5 8" id="KW-0646">Protease inhibitor</keyword>
<dbReference type="STRING" id="910347.SAMN05421773_10261"/>
<evidence type="ECO:0000256" key="8">
    <source>
        <dbReference type="RuleBase" id="RU003471"/>
    </source>
</evidence>
<proteinExistence type="inferred from homology"/>
<evidence type="ECO:0000256" key="9">
    <source>
        <dbReference type="SAM" id="MobiDB-lite"/>
    </source>
</evidence>
<dbReference type="EMBL" id="FOLM01000002">
    <property type="protein sequence ID" value="SFC12856.1"/>
    <property type="molecule type" value="Genomic_DNA"/>
</dbReference>
<accession>A0A1I1GN06</accession>
<comment type="subcellular location">
    <subcellularLocation>
        <location evidence="1">Secreted</location>
    </subcellularLocation>
</comment>
<comment type="subunit">
    <text evidence="3">Homodimer.</text>
</comment>
<protein>
    <submittedName>
        <fullName evidence="12">Subtilisin inhibitor-like</fullName>
    </submittedName>
</protein>
<comment type="similarity">
    <text evidence="2 8">Belongs to the protease inhibitor I16 (SSI) family.</text>
</comment>
<evidence type="ECO:0000256" key="10">
    <source>
        <dbReference type="SAM" id="SignalP"/>
    </source>
</evidence>
<dbReference type="RefSeq" id="WP_245833834.1">
    <property type="nucleotide sequence ID" value="NZ_FOLM01000002.1"/>
</dbReference>
<dbReference type="PRINTS" id="PR00294">
    <property type="entry name" value="SSBTLNINHBTR"/>
</dbReference>
<reference evidence="12 13" key="1">
    <citation type="submission" date="2016-10" db="EMBL/GenBank/DDBJ databases">
        <authorList>
            <person name="de Groot N.N."/>
        </authorList>
    </citation>
    <scope>NUCLEOTIDE SEQUENCE [LARGE SCALE GENOMIC DNA]</scope>
    <source>
        <strain evidence="12 13">CGMCC 4.5739</strain>
    </source>
</reference>
<evidence type="ECO:0000256" key="1">
    <source>
        <dbReference type="ARBA" id="ARBA00004613"/>
    </source>
</evidence>
<gene>
    <name evidence="12" type="ORF">SAMN05421773_10261</name>
</gene>
<evidence type="ECO:0000256" key="5">
    <source>
        <dbReference type="ARBA" id="ARBA00022690"/>
    </source>
</evidence>
<evidence type="ECO:0000256" key="6">
    <source>
        <dbReference type="ARBA" id="ARBA00022900"/>
    </source>
</evidence>
<dbReference type="InterPro" id="IPR036819">
    <property type="entry name" value="Subtilisin_inhibitor-like_sf"/>
</dbReference>
<evidence type="ECO:0000313" key="12">
    <source>
        <dbReference type="EMBL" id="SFC12856.1"/>
    </source>
</evidence>
<dbReference type="SUPFAM" id="SSF55399">
    <property type="entry name" value="Subtilisin inhibitor"/>
    <property type="match status" value="1"/>
</dbReference>
<name>A0A1I1GN06_9ACTN</name>
<sequence>MARQPLLAAAAVALLAVAAAVAPTAAAGEQQQPDGGTGGRMLLTLSGRGKALSWIRWVELDCPPRGAAAQRSGSGAPAVHPDPARACADLDGAGGELRRMPRGDQPCTREYDPVTASATGSWHGRPVAWHETFGNTCEMHSRTGAVFAF</sequence>
<feature type="signal peptide" evidence="10">
    <location>
        <begin position="1"/>
        <end position="27"/>
    </location>
</feature>
<keyword evidence="10" id="KW-0732">Signal</keyword>
<evidence type="ECO:0000256" key="4">
    <source>
        <dbReference type="ARBA" id="ARBA00022525"/>
    </source>
</evidence>
<keyword evidence="13" id="KW-1185">Reference proteome</keyword>
<feature type="chain" id="PRO_5011486754" evidence="10">
    <location>
        <begin position="28"/>
        <end position="149"/>
    </location>
</feature>
<dbReference type="Gene3D" id="3.30.350.10">
    <property type="entry name" value="Subtilisin inhibitor-like"/>
    <property type="match status" value="1"/>
</dbReference>
<keyword evidence="4" id="KW-0964">Secreted</keyword>
<evidence type="ECO:0000256" key="7">
    <source>
        <dbReference type="ARBA" id="ARBA00023157"/>
    </source>
</evidence>
<dbReference type="GO" id="GO:0005576">
    <property type="term" value="C:extracellular region"/>
    <property type="evidence" value="ECO:0007669"/>
    <property type="project" value="UniProtKB-SubCell"/>
</dbReference>
<dbReference type="Pfam" id="PF00720">
    <property type="entry name" value="SSI"/>
    <property type="match status" value="1"/>
</dbReference>
<organism evidence="12 13">
    <name type="scientific">Streptomyces aidingensis</name>
    <dbReference type="NCBI Taxonomy" id="910347"/>
    <lineage>
        <taxon>Bacteria</taxon>
        <taxon>Bacillati</taxon>
        <taxon>Actinomycetota</taxon>
        <taxon>Actinomycetes</taxon>
        <taxon>Kitasatosporales</taxon>
        <taxon>Streptomycetaceae</taxon>
        <taxon>Streptomyces</taxon>
    </lineage>
</organism>
<dbReference type="GO" id="GO:0004867">
    <property type="term" value="F:serine-type endopeptidase inhibitor activity"/>
    <property type="evidence" value="ECO:0007669"/>
    <property type="project" value="UniProtKB-KW"/>
</dbReference>
<evidence type="ECO:0000313" key="13">
    <source>
        <dbReference type="Proteomes" id="UP000199207"/>
    </source>
</evidence>
<evidence type="ECO:0000256" key="3">
    <source>
        <dbReference type="ARBA" id="ARBA00011738"/>
    </source>
</evidence>
<evidence type="ECO:0000256" key="2">
    <source>
        <dbReference type="ARBA" id="ARBA00010472"/>
    </source>
</evidence>
<keyword evidence="7" id="KW-1015">Disulfide bond</keyword>
<dbReference type="InterPro" id="IPR023549">
    <property type="entry name" value="Subtilisin_inhibitor"/>
</dbReference>
<feature type="compositionally biased region" description="Low complexity" evidence="9">
    <location>
        <begin position="66"/>
        <end position="78"/>
    </location>
</feature>
<dbReference type="Proteomes" id="UP000199207">
    <property type="component" value="Unassembled WGS sequence"/>
</dbReference>
<feature type="region of interest" description="Disordered" evidence="9">
    <location>
        <begin position="66"/>
        <end position="85"/>
    </location>
</feature>
<evidence type="ECO:0000259" key="11">
    <source>
        <dbReference type="Pfam" id="PF00720"/>
    </source>
</evidence>